<dbReference type="PANTHER" id="PTHR44688">
    <property type="entry name" value="DNA-BINDING TRANSCRIPTIONAL ACTIVATOR DEVR_DOSR"/>
    <property type="match status" value="1"/>
</dbReference>
<dbReference type="AlphaFoldDB" id="A0AAW6LVW6"/>
<gene>
    <name evidence="5" type="ORF">PXH69_31615</name>
</gene>
<dbReference type="InterPro" id="IPR000792">
    <property type="entry name" value="Tscrpt_reg_LuxR_C"/>
</dbReference>
<evidence type="ECO:0000259" key="4">
    <source>
        <dbReference type="PROSITE" id="PS50043"/>
    </source>
</evidence>
<comment type="caution">
    <text evidence="5">The sequence shown here is derived from an EMBL/GenBank/DDBJ whole genome shotgun (WGS) entry which is preliminary data.</text>
</comment>
<keyword evidence="1" id="KW-0805">Transcription regulation</keyword>
<dbReference type="SUPFAM" id="SSF46894">
    <property type="entry name" value="C-terminal effector domain of the bipartite response regulators"/>
    <property type="match status" value="1"/>
</dbReference>
<accession>A0AAW6LVW6</accession>
<dbReference type="EMBL" id="JARDXE010000028">
    <property type="protein sequence ID" value="MDE8649525.1"/>
    <property type="molecule type" value="Genomic_DNA"/>
</dbReference>
<proteinExistence type="predicted"/>
<dbReference type="PANTHER" id="PTHR44688:SF16">
    <property type="entry name" value="DNA-BINDING TRANSCRIPTIONAL ACTIVATOR DEVR_DOSR"/>
    <property type="match status" value="1"/>
</dbReference>
<evidence type="ECO:0000256" key="2">
    <source>
        <dbReference type="ARBA" id="ARBA00023125"/>
    </source>
</evidence>
<dbReference type="InterPro" id="IPR036388">
    <property type="entry name" value="WH-like_DNA-bd_sf"/>
</dbReference>
<dbReference type="RefSeq" id="WP_076948863.1">
    <property type="nucleotide sequence ID" value="NZ_JARDXE010000028.1"/>
</dbReference>
<dbReference type="CDD" id="cd06170">
    <property type="entry name" value="LuxR_C_like"/>
    <property type="match status" value="1"/>
</dbReference>
<dbReference type="Gene3D" id="1.25.40.10">
    <property type="entry name" value="Tetratricopeptide repeat domain"/>
    <property type="match status" value="1"/>
</dbReference>
<dbReference type="SMART" id="SM00421">
    <property type="entry name" value="HTH_LUXR"/>
    <property type="match status" value="1"/>
</dbReference>
<dbReference type="Pfam" id="PF00196">
    <property type="entry name" value="GerE"/>
    <property type="match status" value="1"/>
</dbReference>
<keyword evidence="3" id="KW-0804">Transcription</keyword>
<evidence type="ECO:0000256" key="1">
    <source>
        <dbReference type="ARBA" id="ARBA00023015"/>
    </source>
</evidence>
<sequence>MAKSTQLGGARNPCVVSANIVGLLHNNTALVLERAMAIVDEVPAGCLDLDVLVACTVISNLMWATGSLNNSIEWGQRAVIIAESAPPSPWTPYPLLSYASKLADDGRFALAESLLSRVDKLVRADHEPFAATACAGVISSRIRLQQGRFQEAEREINNALVLAASSGNQWIEPFAAGVAALVRLRAGEVGAAANHVWRSRAEAAEFGTVFPSIRSDWSEFRIACAQLGFERAKTLAATRLPLLLTSRQLFIEEAGAAPWLVQSALDHADIALATVVLDAVEELAARNPDWHAIRHSAIHARALIGRDELKLRDAANSYADPWASALAHEHLGQLRQKMYGAQHRLTGISIATASRRYREAGAAQYAELMLGRHEGVSPVTVESQFAEEWAALTDAQRTISLYVSQGMTNAQIARKLQLSTHTVNYHLRKVFEKFGICSRVELARIAATQL</sequence>
<dbReference type="PROSITE" id="PS50043">
    <property type="entry name" value="HTH_LUXR_2"/>
    <property type="match status" value="1"/>
</dbReference>
<dbReference type="GO" id="GO:0006355">
    <property type="term" value="P:regulation of DNA-templated transcription"/>
    <property type="evidence" value="ECO:0007669"/>
    <property type="project" value="InterPro"/>
</dbReference>
<dbReference type="Gene3D" id="1.10.10.10">
    <property type="entry name" value="Winged helix-like DNA-binding domain superfamily/Winged helix DNA-binding domain"/>
    <property type="match status" value="1"/>
</dbReference>
<reference evidence="5" key="1">
    <citation type="submission" date="2023-02" db="EMBL/GenBank/DDBJ databases">
        <title>A novel hydrolase synthesized by Rhodococcus erythropolis HQ is responsible for the detoxification of Zearalenone.</title>
        <authorList>
            <person name="Hu J."/>
            <person name="Xu J."/>
        </authorList>
    </citation>
    <scope>NUCLEOTIDE SEQUENCE</scope>
    <source>
        <strain evidence="5">HQ</strain>
    </source>
</reference>
<dbReference type="InterPro" id="IPR011990">
    <property type="entry name" value="TPR-like_helical_dom_sf"/>
</dbReference>
<dbReference type="Proteomes" id="UP001217325">
    <property type="component" value="Unassembled WGS sequence"/>
</dbReference>
<dbReference type="PRINTS" id="PR00038">
    <property type="entry name" value="HTHLUXR"/>
</dbReference>
<evidence type="ECO:0000313" key="6">
    <source>
        <dbReference type="Proteomes" id="UP001217325"/>
    </source>
</evidence>
<keyword evidence="2" id="KW-0238">DNA-binding</keyword>
<evidence type="ECO:0000256" key="3">
    <source>
        <dbReference type="ARBA" id="ARBA00023163"/>
    </source>
</evidence>
<organism evidence="5 6">
    <name type="scientific">Rhodococcus qingshengii</name>
    <dbReference type="NCBI Taxonomy" id="334542"/>
    <lineage>
        <taxon>Bacteria</taxon>
        <taxon>Bacillati</taxon>
        <taxon>Actinomycetota</taxon>
        <taxon>Actinomycetes</taxon>
        <taxon>Mycobacteriales</taxon>
        <taxon>Nocardiaceae</taxon>
        <taxon>Rhodococcus</taxon>
        <taxon>Rhodococcus erythropolis group</taxon>
    </lineage>
</organism>
<protein>
    <submittedName>
        <fullName evidence="5">Helix-turn-helix transcriptional regulator</fullName>
    </submittedName>
</protein>
<name>A0AAW6LVW6_RHOSG</name>
<feature type="domain" description="HTH luxR-type" evidence="4">
    <location>
        <begin position="385"/>
        <end position="450"/>
    </location>
</feature>
<dbReference type="InterPro" id="IPR016032">
    <property type="entry name" value="Sig_transdc_resp-reg_C-effctor"/>
</dbReference>
<evidence type="ECO:0000313" key="5">
    <source>
        <dbReference type="EMBL" id="MDE8649525.1"/>
    </source>
</evidence>
<dbReference type="GO" id="GO:0003677">
    <property type="term" value="F:DNA binding"/>
    <property type="evidence" value="ECO:0007669"/>
    <property type="project" value="UniProtKB-KW"/>
</dbReference>